<dbReference type="Proteomes" id="UP000095230">
    <property type="component" value="Unassembled WGS sequence"/>
</dbReference>
<evidence type="ECO:0000256" key="1">
    <source>
        <dbReference type="PIRSR" id="PIRSR011396-1"/>
    </source>
</evidence>
<keyword evidence="2" id="KW-0547">Nucleotide-binding</keyword>
<protein>
    <submittedName>
        <fullName evidence="3">Tryptophan halogenase</fullName>
    </submittedName>
</protein>
<feature type="binding site" evidence="2">
    <location>
        <position position="341"/>
    </location>
    <ligand>
        <name>L-tryptophan</name>
        <dbReference type="ChEBI" id="CHEBI:57912"/>
    </ligand>
</feature>
<dbReference type="Pfam" id="PF04820">
    <property type="entry name" value="Trp_halogenase"/>
    <property type="match status" value="1"/>
</dbReference>
<dbReference type="Gene3D" id="3.50.50.60">
    <property type="entry name" value="FAD/NAD(P)-binding domain"/>
    <property type="match status" value="1"/>
</dbReference>
<proteinExistence type="predicted"/>
<dbReference type="RefSeq" id="WP_069672187.1">
    <property type="nucleotide sequence ID" value="NZ_MCBT01000048.1"/>
</dbReference>
<feature type="active site" evidence="1">
    <location>
        <position position="78"/>
    </location>
</feature>
<dbReference type="InterPro" id="IPR050816">
    <property type="entry name" value="Flavin-dep_Halogenase_NPB"/>
</dbReference>
<evidence type="ECO:0000256" key="2">
    <source>
        <dbReference type="PIRSR" id="PIRSR011396-2"/>
    </source>
</evidence>
<dbReference type="GO" id="GO:0000166">
    <property type="term" value="F:nucleotide binding"/>
    <property type="evidence" value="ECO:0007669"/>
    <property type="project" value="UniProtKB-KW"/>
</dbReference>
<keyword evidence="2" id="KW-0285">Flavoprotein</keyword>
<dbReference type="PANTHER" id="PTHR43747">
    <property type="entry name" value="FAD-BINDING PROTEIN"/>
    <property type="match status" value="1"/>
</dbReference>
<dbReference type="InterPro" id="IPR033856">
    <property type="entry name" value="Trp_halogen"/>
</dbReference>
<dbReference type="InterPro" id="IPR006905">
    <property type="entry name" value="Flavin_halogenase"/>
</dbReference>
<dbReference type="PANTHER" id="PTHR43747:SF4">
    <property type="entry name" value="FLAVIN-DEPENDENT TRYPTOPHAN HALOGENASE"/>
    <property type="match status" value="1"/>
</dbReference>
<feature type="binding site" evidence="2">
    <location>
        <position position="78"/>
    </location>
    <ligand>
        <name>7-chloro-L-tryptophan</name>
        <dbReference type="ChEBI" id="CHEBI:58713"/>
    </ligand>
</feature>
<dbReference type="PIRSF" id="PIRSF011396">
    <property type="entry name" value="Trp_halogenase"/>
    <property type="match status" value="1"/>
</dbReference>
<name>A0A1E5IPJ3_SHECO</name>
<dbReference type="OrthoDB" id="7178350at2"/>
<feature type="binding site" evidence="2">
    <location>
        <position position="184"/>
    </location>
    <ligand>
        <name>FAD</name>
        <dbReference type="ChEBI" id="CHEBI:57692"/>
    </ligand>
</feature>
<accession>A0A1E5IPJ3</accession>
<dbReference type="STRING" id="23.BEL05_05350"/>
<reference evidence="3 4" key="1">
    <citation type="submission" date="2016-07" db="EMBL/GenBank/DDBJ databases">
        <title>Whole-genome of two Shewanella species isolated from a digestive organ of sea cucumber Apostichopus japonicus Selenka 1867.</title>
        <authorList>
            <person name="Hong H.-H."/>
            <person name="Choi H."/>
            <person name="Cheon S."/>
            <person name="Oh J.-S."/>
            <person name="Lee H.-G."/>
            <person name="Park C."/>
        </authorList>
    </citation>
    <scope>NUCLEOTIDE SEQUENCE [LARGE SCALE GENOMIC DNA]</scope>
    <source>
        <strain evidence="3 4">CSB03KR</strain>
    </source>
</reference>
<feature type="binding site" evidence="2">
    <location>
        <begin position="13"/>
        <end position="16"/>
    </location>
    <ligand>
        <name>FAD</name>
        <dbReference type="ChEBI" id="CHEBI:57692"/>
    </ligand>
</feature>
<dbReference type="AlphaFoldDB" id="A0A1E5IPJ3"/>
<gene>
    <name evidence="3" type="ORF">BEL05_05350</name>
</gene>
<evidence type="ECO:0000313" key="3">
    <source>
        <dbReference type="EMBL" id="OEG72400.1"/>
    </source>
</evidence>
<feature type="binding site" evidence="2">
    <location>
        <position position="332"/>
    </location>
    <ligand>
        <name>FAD</name>
        <dbReference type="ChEBI" id="CHEBI:57692"/>
    </ligand>
</feature>
<sequence>MNTKVKHVVIVGGGSAGWMAAAMLSRLMGQQLNITLIESPDIATVGVGEATIPPLQVFNQALGISEPDFIKATQGTFKLGIEFENWYKRGDSYMHAFGQFGKDLALTPFHHYWLKSKPADTASFWDYSLNYQAAKANRFTPLATIKGPSLPGITHAYHFDATLYAALLSERSQQQGVTRIAAKVGDVHLNQYNGFIDSLTLENGQSIKGDLFIDCSGFKGLLIEEALKTGYDDYSHWLLCDSALAVPCKPTTLTIPYTRSIAHQAGWRWRIPLQHRTGNGIVYSSQFMSDEQAQKELLDNLDNEAIGTPKQLRFTPGRRLKQWHKNCVSLGLSSGFLEPLESTSLHLIQSGLIRLIKLFPTLDMPSSYQDEYNRQSKREFEQIRDFIILHYRLNQHQELPFWRYCQTMAIPESLREKIELFEQTGNVFRHQEELFSEAAWVQVMLGQGIVPQRCHPLTEGLTGQQLSQFLSDLSGIYRNSCDQLPSHDQFIHHHCRAPAQHDA</sequence>
<organism evidence="3 4">
    <name type="scientific">Shewanella colwelliana</name>
    <name type="common">Alteromonas colwelliana</name>
    <dbReference type="NCBI Taxonomy" id="23"/>
    <lineage>
        <taxon>Bacteria</taxon>
        <taxon>Pseudomonadati</taxon>
        <taxon>Pseudomonadota</taxon>
        <taxon>Gammaproteobacteria</taxon>
        <taxon>Alteromonadales</taxon>
        <taxon>Shewanellaceae</taxon>
        <taxon>Shewanella</taxon>
    </lineage>
</organism>
<keyword evidence="2" id="KW-0274">FAD</keyword>
<dbReference type="GO" id="GO:0004497">
    <property type="term" value="F:monooxygenase activity"/>
    <property type="evidence" value="ECO:0007669"/>
    <property type="project" value="InterPro"/>
</dbReference>
<comment type="caution">
    <text evidence="3">The sequence shown here is derived from an EMBL/GenBank/DDBJ whole genome shotgun (WGS) entry which is preliminary data.</text>
</comment>
<dbReference type="InterPro" id="IPR036188">
    <property type="entry name" value="FAD/NAD-bd_sf"/>
</dbReference>
<dbReference type="EMBL" id="MCBT01000048">
    <property type="protein sequence ID" value="OEG72400.1"/>
    <property type="molecule type" value="Genomic_DNA"/>
</dbReference>
<dbReference type="SUPFAM" id="SSF51905">
    <property type="entry name" value="FAD/NAD(P)-binding domain"/>
    <property type="match status" value="1"/>
</dbReference>
<evidence type="ECO:0000313" key="4">
    <source>
        <dbReference type="Proteomes" id="UP000095230"/>
    </source>
</evidence>